<keyword evidence="6" id="KW-1185">Reference proteome</keyword>
<evidence type="ECO:0008006" key="7">
    <source>
        <dbReference type="Google" id="ProtNLM"/>
    </source>
</evidence>
<feature type="domain" description="Cyclin C-terminal" evidence="4">
    <location>
        <begin position="91"/>
        <end position="142"/>
    </location>
</feature>
<dbReference type="CDD" id="cd00043">
    <property type="entry name" value="CYCLIN_SF"/>
    <property type="match status" value="1"/>
</dbReference>
<reference evidence="5 6" key="1">
    <citation type="journal article" date="2023" name="Commun. Biol.">
        <title>Genome analysis of Parmales, the sister group of diatoms, reveals the evolutionary specialization of diatoms from phago-mixotrophs to photoautotrophs.</title>
        <authorList>
            <person name="Ban H."/>
            <person name="Sato S."/>
            <person name="Yoshikawa S."/>
            <person name="Yamada K."/>
            <person name="Nakamura Y."/>
            <person name="Ichinomiya M."/>
            <person name="Sato N."/>
            <person name="Blanc-Mathieu R."/>
            <person name="Endo H."/>
            <person name="Kuwata A."/>
            <person name="Ogata H."/>
        </authorList>
    </citation>
    <scope>NUCLEOTIDE SEQUENCE [LARGE SCALE GENOMIC DNA]</scope>
</reference>
<proteinExistence type="predicted"/>
<sequence length="287" mass="30259">MVVDHYQFPRSCVYASTSLLDRYSHLSPSPPTKKSFQLAAMACLHLCLKLSGTPLPLPEMVALSRGFFTPALVAEMEKDVLLHTGWLTHPPTPADFVELLAALLPASSRAAADRATFLTELSLLHPRFLPCRPSTLAAAALRLPLHGEEREAFGAALRAAGFDGGGLGEVEGMLEGIAPRDDVSHDGRKEEVVRDVESPTGVADFGHGGGDGEAEDEMEDSDEDEESSSTSSSASGSSAEGWVRVGSASGAATCLGSLRIAPGAPAEATANPAWDNDRSAKRAKNFF</sequence>
<dbReference type="InterPro" id="IPR036915">
    <property type="entry name" value="Cyclin-like_sf"/>
</dbReference>
<feature type="compositionally biased region" description="Basic and acidic residues" evidence="2">
    <location>
        <begin position="178"/>
        <end position="197"/>
    </location>
</feature>
<evidence type="ECO:0000259" key="3">
    <source>
        <dbReference type="Pfam" id="PF00134"/>
    </source>
</evidence>
<feature type="domain" description="Cyclin N-terminal" evidence="3">
    <location>
        <begin position="2"/>
        <end position="82"/>
    </location>
</feature>
<feature type="region of interest" description="Disordered" evidence="2">
    <location>
        <begin position="264"/>
        <end position="287"/>
    </location>
</feature>
<keyword evidence="1" id="KW-0195">Cyclin</keyword>
<dbReference type="InterPro" id="IPR039361">
    <property type="entry name" value="Cyclin"/>
</dbReference>
<organism evidence="5 6">
    <name type="scientific">Tetraparma gracilis</name>
    <dbReference type="NCBI Taxonomy" id="2962635"/>
    <lineage>
        <taxon>Eukaryota</taxon>
        <taxon>Sar</taxon>
        <taxon>Stramenopiles</taxon>
        <taxon>Ochrophyta</taxon>
        <taxon>Bolidophyceae</taxon>
        <taxon>Parmales</taxon>
        <taxon>Triparmaceae</taxon>
        <taxon>Tetraparma</taxon>
    </lineage>
</organism>
<dbReference type="PANTHER" id="PTHR10177">
    <property type="entry name" value="CYCLINS"/>
    <property type="match status" value="1"/>
</dbReference>
<protein>
    <recommendedName>
        <fullName evidence="7">Cyclin N-terminal domain-containing protein</fullName>
    </recommendedName>
</protein>
<dbReference type="Gene3D" id="1.10.472.10">
    <property type="entry name" value="Cyclin-like"/>
    <property type="match status" value="2"/>
</dbReference>
<evidence type="ECO:0000313" key="6">
    <source>
        <dbReference type="Proteomes" id="UP001165060"/>
    </source>
</evidence>
<evidence type="ECO:0000256" key="1">
    <source>
        <dbReference type="ARBA" id="ARBA00023127"/>
    </source>
</evidence>
<dbReference type="Pfam" id="PF00134">
    <property type="entry name" value="Cyclin_N"/>
    <property type="match status" value="1"/>
</dbReference>
<accession>A0ABQ6MHT7</accession>
<dbReference type="SUPFAM" id="SSF47954">
    <property type="entry name" value="Cyclin-like"/>
    <property type="match status" value="2"/>
</dbReference>
<evidence type="ECO:0000256" key="2">
    <source>
        <dbReference type="SAM" id="MobiDB-lite"/>
    </source>
</evidence>
<name>A0ABQ6MHT7_9STRA</name>
<feature type="region of interest" description="Disordered" evidence="2">
    <location>
        <begin position="178"/>
        <end position="242"/>
    </location>
</feature>
<dbReference type="Pfam" id="PF02984">
    <property type="entry name" value="Cyclin_C"/>
    <property type="match status" value="1"/>
</dbReference>
<dbReference type="InterPro" id="IPR006671">
    <property type="entry name" value="Cyclin_N"/>
</dbReference>
<gene>
    <name evidence="5" type="ORF">TeGR_g6098</name>
</gene>
<comment type="caution">
    <text evidence="5">The sequence shown here is derived from an EMBL/GenBank/DDBJ whole genome shotgun (WGS) entry which is preliminary data.</text>
</comment>
<dbReference type="InterPro" id="IPR004367">
    <property type="entry name" value="Cyclin_C-dom"/>
</dbReference>
<evidence type="ECO:0000259" key="4">
    <source>
        <dbReference type="Pfam" id="PF02984"/>
    </source>
</evidence>
<feature type="compositionally biased region" description="Acidic residues" evidence="2">
    <location>
        <begin position="212"/>
        <end position="227"/>
    </location>
</feature>
<dbReference type="Proteomes" id="UP001165060">
    <property type="component" value="Unassembled WGS sequence"/>
</dbReference>
<dbReference type="EMBL" id="BRYB01000264">
    <property type="protein sequence ID" value="GMI26590.1"/>
    <property type="molecule type" value="Genomic_DNA"/>
</dbReference>
<feature type="compositionally biased region" description="Low complexity" evidence="2">
    <location>
        <begin position="228"/>
        <end position="241"/>
    </location>
</feature>
<evidence type="ECO:0000313" key="5">
    <source>
        <dbReference type="EMBL" id="GMI26590.1"/>
    </source>
</evidence>